<dbReference type="Pfam" id="PF13424">
    <property type="entry name" value="TPR_12"/>
    <property type="match status" value="1"/>
</dbReference>
<dbReference type="PANTHER" id="PTHR35807">
    <property type="entry name" value="TRANSCRIPTIONAL REGULATOR REDD-RELATED"/>
    <property type="match status" value="1"/>
</dbReference>
<name>A0A1E7KWM9_9ACTN</name>
<dbReference type="GO" id="GO:0000160">
    <property type="term" value="P:phosphorelay signal transduction system"/>
    <property type="evidence" value="ECO:0007669"/>
    <property type="project" value="UniProtKB-KW"/>
</dbReference>
<sequence>MFGAVRAWRGEVRLELGPARQRAVLAVLLLHANRPVERQRLIEAVWGDPPPAYAVNQLQKYVSALRRVLEPGREARSPSSVLGWTDGGYVLRVADDGLDLTVFEHRVGRGREALARGDTRRAAAELREALAVGSGPALGDVSSAALDGERDRLAESRAAALEDRITADLDLGHHGRLIPELTQLVAEFPLREHLAALLMLALFRAGRQSESLAVYDTARGVLAEELGVDPGPELRQRHRQILTGDAALSLDADRDVSPAAAQPRPVPRQLPAPPALFAGRDDELARLSAALAPGSGAGGVVVIAAVGGTGGIGKTCLALRWAHEHRDRFPDGELYVNLRGFDPSGPPVPPAVALRGFLEALGVDPAAVPDDPDARAGLYRTLAEGRRMLVVLDDARGTDHVRALIPGSGTCTVLVTSRSELAGLVTEFAAGSVSMDVLGDDEARDVLTRRLGEERITAEPQAAAAIVRRCAGLPLALSITAARAATRPHLRLAALADELAESAGRLDALYAGEVTADLRAVFAASYDALEPEAARAFALLGLAPGPDIGAPAAASLLAAPLSRTRSLLRGLEAVHLVREHAPDRYQFHDLVRLFAEECARRDLRETARLAALRRLADFLLHSAHHALCRLPARPQVLKLVPAPPAEGCTPHRCADAAAAREWFAAEDACLDAVHRTVRDLGWDTHVWQLPVVVLTFRSLHGRRLDGLDTMDTWQAAMEAADRLGDPAARALTRNATGTACAHLGRYARAEAHLAAALPLFEETGDLVGQADTLHMLGCCQEQQGAPHRALPYHERALPLYQAAGDTRWEANCRNSTGWCHALLGHYDRARRYCEDALTLARGAGDRIHEAHVLDSLGYIDHQCGQYSGAVENYRRARALFRESDCSSAEADTLLHLGDAYLALGRCEASRQAWHEALALHRARHRTAETRLLRERLDALDRRPAAAT</sequence>
<dbReference type="InterPro" id="IPR011990">
    <property type="entry name" value="TPR-like_helical_dom_sf"/>
</dbReference>
<dbReference type="Pfam" id="PF00486">
    <property type="entry name" value="Trans_reg_C"/>
    <property type="match status" value="1"/>
</dbReference>
<dbReference type="SMART" id="SM01043">
    <property type="entry name" value="BTAD"/>
    <property type="match status" value="1"/>
</dbReference>
<dbReference type="EMBL" id="LJGW01000431">
    <property type="protein sequence ID" value="OEV08299.1"/>
    <property type="molecule type" value="Genomic_DNA"/>
</dbReference>
<dbReference type="InterPro" id="IPR016032">
    <property type="entry name" value="Sig_transdc_resp-reg_C-effctor"/>
</dbReference>
<dbReference type="CDD" id="cd15831">
    <property type="entry name" value="BTAD"/>
    <property type="match status" value="1"/>
</dbReference>
<dbReference type="InterPro" id="IPR027417">
    <property type="entry name" value="P-loop_NTPase"/>
</dbReference>
<comment type="caution">
    <text evidence="8">The sequence shown here is derived from an EMBL/GenBank/DDBJ whole genome shotgun (WGS) entry which is preliminary data.</text>
</comment>
<feature type="domain" description="OmpR/PhoB-type" evidence="7">
    <location>
        <begin position="1"/>
        <end position="93"/>
    </location>
</feature>
<dbReference type="GO" id="GO:0006355">
    <property type="term" value="P:regulation of DNA-templated transcription"/>
    <property type="evidence" value="ECO:0007669"/>
    <property type="project" value="InterPro"/>
</dbReference>
<evidence type="ECO:0000259" key="7">
    <source>
        <dbReference type="PROSITE" id="PS51755"/>
    </source>
</evidence>
<dbReference type="GO" id="GO:0003677">
    <property type="term" value="F:DNA binding"/>
    <property type="evidence" value="ECO:0007669"/>
    <property type="project" value="UniProtKB-UniRule"/>
</dbReference>
<organism evidence="8 9">
    <name type="scientific">Streptomyces nanshensis</name>
    <dbReference type="NCBI Taxonomy" id="518642"/>
    <lineage>
        <taxon>Bacteria</taxon>
        <taxon>Bacillati</taxon>
        <taxon>Actinomycetota</taxon>
        <taxon>Actinomycetes</taxon>
        <taxon>Kitasatosporales</taxon>
        <taxon>Streptomycetaceae</taxon>
        <taxon>Streptomyces</taxon>
    </lineage>
</organism>
<keyword evidence="9" id="KW-1185">Reference proteome</keyword>
<evidence type="ECO:0000313" key="8">
    <source>
        <dbReference type="EMBL" id="OEV08299.1"/>
    </source>
</evidence>
<dbReference type="InterPro" id="IPR036388">
    <property type="entry name" value="WH-like_DNA-bd_sf"/>
</dbReference>
<dbReference type="Pfam" id="PF13374">
    <property type="entry name" value="TPR_10"/>
    <property type="match status" value="1"/>
</dbReference>
<dbReference type="Gene3D" id="1.25.40.10">
    <property type="entry name" value="Tetratricopeptide repeat domain"/>
    <property type="match status" value="3"/>
</dbReference>
<reference evidence="8 9" key="1">
    <citation type="journal article" date="2016" name="Front. Microbiol.">
        <title>Comparative Genomics Analysis of Streptomyces Species Reveals Their Adaptation to the Marine Environment and Their Diversity at the Genomic Level.</title>
        <authorList>
            <person name="Tian X."/>
            <person name="Zhang Z."/>
            <person name="Yang T."/>
            <person name="Chen M."/>
            <person name="Li J."/>
            <person name="Chen F."/>
            <person name="Yang J."/>
            <person name="Li W."/>
            <person name="Zhang B."/>
            <person name="Zhang Z."/>
            <person name="Wu J."/>
            <person name="Zhang C."/>
            <person name="Long L."/>
            <person name="Xiao J."/>
        </authorList>
    </citation>
    <scope>NUCLEOTIDE SEQUENCE [LARGE SCALE GENOMIC DNA]</scope>
    <source>
        <strain evidence="8 9">SCSIO 10429</strain>
    </source>
</reference>
<evidence type="ECO:0000256" key="6">
    <source>
        <dbReference type="PROSITE-ProRule" id="PRU01091"/>
    </source>
</evidence>
<evidence type="ECO:0000256" key="1">
    <source>
        <dbReference type="ARBA" id="ARBA00005820"/>
    </source>
</evidence>
<dbReference type="SMART" id="SM00028">
    <property type="entry name" value="TPR"/>
    <property type="match status" value="5"/>
</dbReference>
<dbReference type="PANTHER" id="PTHR35807:SF1">
    <property type="entry name" value="TRANSCRIPTIONAL REGULATOR REDD"/>
    <property type="match status" value="1"/>
</dbReference>
<dbReference type="Proteomes" id="UP000176005">
    <property type="component" value="Unassembled WGS sequence"/>
</dbReference>
<dbReference type="PRINTS" id="PR00364">
    <property type="entry name" value="DISEASERSIST"/>
</dbReference>
<dbReference type="PROSITE" id="PS51755">
    <property type="entry name" value="OMPR_PHOB"/>
    <property type="match status" value="1"/>
</dbReference>
<evidence type="ECO:0000256" key="5">
    <source>
        <dbReference type="ARBA" id="ARBA00023163"/>
    </source>
</evidence>
<dbReference type="PATRIC" id="fig|518642.10.peg.6211"/>
<protein>
    <recommendedName>
        <fullName evidence="7">OmpR/PhoB-type domain-containing protein</fullName>
    </recommendedName>
</protein>
<dbReference type="SUPFAM" id="SSF52540">
    <property type="entry name" value="P-loop containing nucleoside triphosphate hydrolases"/>
    <property type="match status" value="1"/>
</dbReference>
<evidence type="ECO:0000313" key="9">
    <source>
        <dbReference type="Proteomes" id="UP000176005"/>
    </source>
</evidence>
<dbReference type="GO" id="GO:0043531">
    <property type="term" value="F:ADP binding"/>
    <property type="evidence" value="ECO:0007669"/>
    <property type="project" value="InterPro"/>
</dbReference>
<keyword evidence="4 6" id="KW-0238">DNA-binding</keyword>
<evidence type="ECO:0000256" key="3">
    <source>
        <dbReference type="ARBA" id="ARBA00023015"/>
    </source>
</evidence>
<comment type="similarity">
    <text evidence="1">Belongs to the AfsR/DnrI/RedD regulatory family.</text>
</comment>
<dbReference type="SUPFAM" id="SSF48452">
    <property type="entry name" value="TPR-like"/>
    <property type="match status" value="2"/>
</dbReference>
<dbReference type="Gene3D" id="3.40.50.300">
    <property type="entry name" value="P-loop containing nucleotide triphosphate hydrolases"/>
    <property type="match status" value="1"/>
</dbReference>
<dbReference type="InterPro" id="IPR001867">
    <property type="entry name" value="OmpR/PhoB-type_DNA-bd"/>
</dbReference>
<keyword evidence="3" id="KW-0805">Transcription regulation</keyword>
<dbReference type="Gene3D" id="1.10.10.10">
    <property type="entry name" value="Winged helix-like DNA-binding domain superfamily/Winged helix DNA-binding domain"/>
    <property type="match status" value="1"/>
</dbReference>
<dbReference type="SMART" id="SM00862">
    <property type="entry name" value="Trans_reg_C"/>
    <property type="match status" value="1"/>
</dbReference>
<dbReference type="Pfam" id="PF03704">
    <property type="entry name" value="BTAD"/>
    <property type="match status" value="1"/>
</dbReference>
<dbReference type="AlphaFoldDB" id="A0A1E7KWM9"/>
<feature type="DNA-binding region" description="OmpR/PhoB-type" evidence="6">
    <location>
        <begin position="1"/>
        <end position="93"/>
    </location>
</feature>
<dbReference type="SUPFAM" id="SSF46894">
    <property type="entry name" value="C-terminal effector domain of the bipartite response regulators"/>
    <property type="match status" value="1"/>
</dbReference>
<evidence type="ECO:0000256" key="4">
    <source>
        <dbReference type="ARBA" id="ARBA00023125"/>
    </source>
</evidence>
<gene>
    <name evidence="8" type="ORF">AN218_27115</name>
</gene>
<dbReference type="InterPro" id="IPR005158">
    <property type="entry name" value="BTAD"/>
</dbReference>
<accession>A0A1E7KWM9</accession>
<proteinExistence type="inferred from homology"/>
<dbReference type="InterPro" id="IPR019734">
    <property type="entry name" value="TPR_rpt"/>
</dbReference>
<evidence type="ECO:0000256" key="2">
    <source>
        <dbReference type="ARBA" id="ARBA00023012"/>
    </source>
</evidence>
<dbReference type="InterPro" id="IPR051677">
    <property type="entry name" value="AfsR-DnrI-RedD_regulator"/>
</dbReference>
<keyword evidence="2" id="KW-0902">Two-component regulatory system</keyword>
<keyword evidence="5" id="KW-0804">Transcription</keyword>